<dbReference type="Pfam" id="PF07681">
    <property type="entry name" value="DoxX"/>
    <property type="match status" value="1"/>
</dbReference>
<sequence length="150" mass="15379">MKKETIMNTTTNTANTTAIPAIGRILLAAIFVISGIGKIAAPAATIGYIQAMGLPFATLGLAIAVIVELGGGVLLALGYKTRLVAAVLAAFSVVTAIAFHGAIGDQNQFIHLLKNFAMAGGLLQVVAFGAGAFSIDNRTVRTAQRVQRAA</sequence>
<keyword evidence="6 7" id="KW-0472">Membrane</keyword>
<keyword evidence="4 7" id="KW-0812">Transmembrane</keyword>
<keyword evidence="9" id="KW-1185">Reference proteome</keyword>
<evidence type="ECO:0000313" key="9">
    <source>
        <dbReference type="Proteomes" id="UP000294359"/>
    </source>
</evidence>
<organism evidence="8 9">
    <name type="scientific">Pseudoduganella plicata</name>
    <dbReference type="NCBI Taxonomy" id="321984"/>
    <lineage>
        <taxon>Bacteria</taxon>
        <taxon>Pseudomonadati</taxon>
        <taxon>Pseudomonadota</taxon>
        <taxon>Betaproteobacteria</taxon>
        <taxon>Burkholderiales</taxon>
        <taxon>Oxalobacteraceae</taxon>
        <taxon>Telluria group</taxon>
        <taxon>Pseudoduganella</taxon>
    </lineage>
</organism>
<evidence type="ECO:0000256" key="1">
    <source>
        <dbReference type="ARBA" id="ARBA00004651"/>
    </source>
</evidence>
<dbReference type="InterPro" id="IPR051907">
    <property type="entry name" value="DoxX-like_oxidoreductase"/>
</dbReference>
<keyword evidence="3" id="KW-1003">Cell membrane</keyword>
<keyword evidence="5 7" id="KW-1133">Transmembrane helix</keyword>
<evidence type="ECO:0000313" key="8">
    <source>
        <dbReference type="EMBL" id="QBQ37740.1"/>
    </source>
</evidence>
<protein>
    <submittedName>
        <fullName evidence="8">DoxX family protein</fullName>
    </submittedName>
</protein>
<dbReference type="PANTHER" id="PTHR33452:SF1">
    <property type="entry name" value="INNER MEMBRANE PROTEIN YPHA-RELATED"/>
    <property type="match status" value="1"/>
</dbReference>
<evidence type="ECO:0000256" key="4">
    <source>
        <dbReference type="ARBA" id="ARBA00022692"/>
    </source>
</evidence>
<comment type="subcellular location">
    <subcellularLocation>
        <location evidence="1">Cell membrane</location>
        <topology evidence="1">Multi-pass membrane protein</topology>
    </subcellularLocation>
</comment>
<reference evidence="8 9" key="1">
    <citation type="submission" date="2019-03" db="EMBL/GenBank/DDBJ databases">
        <title>Draft Genome Sequences of Six Type Strains of the Genus Massilia.</title>
        <authorList>
            <person name="Miess H."/>
            <person name="Frediansyhah A."/>
            <person name="Gross H."/>
        </authorList>
    </citation>
    <scope>NUCLEOTIDE SEQUENCE [LARGE SCALE GENOMIC DNA]</scope>
    <source>
        <strain evidence="8 9">DSM 17505</strain>
    </source>
</reference>
<evidence type="ECO:0000256" key="5">
    <source>
        <dbReference type="ARBA" id="ARBA00022989"/>
    </source>
</evidence>
<dbReference type="Proteomes" id="UP000294359">
    <property type="component" value="Chromosome"/>
</dbReference>
<dbReference type="PANTHER" id="PTHR33452">
    <property type="entry name" value="OXIDOREDUCTASE CATD-RELATED"/>
    <property type="match status" value="1"/>
</dbReference>
<feature type="transmembrane region" description="Helical" evidence="7">
    <location>
        <begin position="83"/>
        <end position="103"/>
    </location>
</feature>
<comment type="similarity">
    <text evidence="2">Belongs to the DoxX family.</text>
</comment>
<feature type="transmembrane region" description="Helical" evidence="7">
    <location>
        <begin position="115"/>
        <end position="135"/>
    </location>
</feature>
<dbReference type="InterPro" id="IPR032808">
    <property type="entry name" value="DoxX"/>
</dbReference>
<gene>
    <name evidence="8" type="ORF">E1742_17350</name>
</gene>
<dbReference type="EMBL" id="CP038026">
    <property type="protein sequence ID" value="QBQ37740.1"/>
    <property type="molecule type" value="Genomic_DNA"/>
</dbReference>
<evidence type="ECO:0000256" key="3">
    <source>
        <dbReference type="ARBA" id="ARBA00022475"/>
    </source>
</evidence>
<evidence type="ECO:0000256" key="2">
    <source>
        <dbReference type="ARBA" id="ARBA00006679"/>
    </source>
</evidence>
<feature type="transmembrane region" description="Helical" evidence="7">
    <location>
        <begin position="21"/>
        <end position="41"/>
    </location>
</feature>
<proteinExistence type="inferred from homology"/>
<accession>A0ABX5SBQ9</accession>
<feature type="transmembrane region" description="Helical" evidence="7">
    <location>
        <begin position="53"/>
        <end position="76"/>
    </location>
</feature>
<evidence type="ECO:0000256" key="7">
    <source>
        <dbReference type="SAM" id="Phobius"/>
    </source>
</evidence>
<name>A0ABX5SBQ9_9BURK</name>
<evidence type="ECO:0000256" key="6">
    <source>
        <dbReference type="ARBA" id="ARBA00023136"/>
    </source>
</evidence>